<evidence type="ECO:0000313" key="12">
    <source>
        <dbReference type="Proteomes" id="UP001500359"/>
    </source>
</evidence>
<evidence type="ECO:0000259" key="10">
    <source>
        <dbReference type="Pfam" id="PF07687"/>
    </source>
</evidence>
<dbReference type="InterPro" id="IPR010169">
    <property type="entry name" value="AcOrn-deacetyl"/>
</dbReference>
<dbReference type="PROSITE" id="PS00758">
    <property type="entry name" value="ARGE_DAPE_CPG2_1"/>
    <property type="match status" value="1"/>
</dbReference>
<accession>A0ABP3WZQ8</accession>
<evidence type="ECO:0000256" key="5">
    <source>
        <dbReference type="ARBA" id="ARBA00022605"/>
    </source>
</evidence>
<dbReference type="SUPFAM" id="SSF53187">
    <property type="entry name" value="Zn-dependent exopeptidases"/>
    <property type="match status" value="1"/>
</dbReference>
<evidence type="ECO:0000256" key="7">
    <source>
        <dbReference type="ARBA" id="ARBA00022801"/>
    </source>
</evidence>
<comment type="caution">
    <text evidence="11">The sequence shown here is derived from an EMBL/GenBank/DDBJ whole genome shotgun (WGS) entry which is preliminary data.</text>
</comment>
<reference evidence="12" key="1">
    <citation type="journal article" date="2019" name="Int. J. Syst. Evol. Microbiol.">
        <title>The Global Catalogue of Microorganisms (GCM) 10K type strain sequencing project: providing services to taxonomists for standard genome sequencing and annotation.</title>
        <authorList>
            <consortium name="The Broad Institute Genomics Platform"/>
            <consortium name="The Broad Institute Genome Sequencing Center for Infectious Disease"/>
            <person name="Wu L."/>
            <person name="Ma J."/>
        </authorList>
    </citation>
    <scope>NUCLEOTIDE SEQUENCE [LARGE SCALE GENOMIC DNA]</scope>
    <source>
        <strain evidence="12">JCM 15896</strain>
    </source>
</reference>
<keyword evidence="4" id="KW-0055">Arginine biosynthesis</keyword>
<dbReference type="Pfam" id="PF01546">
    <property type="entry name" value="Peptidase_M20"/>
    <property type="match status" value="1"/>
</dbReference>
<dbReference type="HAMAP" id="MF_01108">
    <property type="entry name" value="ArgE"/>
    <property type="match status" value="1"/>
</dbReference>
<dbReference type="InterPro" id="IPR001261">
    <property type="entry name" value="ArgE/DapE_CS"/>
</dbReference>
<dbReference type="CDD" id="cd03894">
    <property type="entry name" value="M20_ArgE"/>
    <property type="match status" value="1"/>
</dbReference>
<keyword evidence="5" id="KW-0028">Amino-acid biosynthesis</keyword>
<feature type="domain" description="Peptidase M20 dimerisation" evidence="10">
    <location>
        <begin position="177"/>
        <end position="287"/>
    </location>
</feature>
<keyword evidence="3" id="KW-0963">Cytoplasm</keyword>
<keyword evidence="6" id="KW-0479">Metal-binding</keyword>
<dbReference type="PROSITE" id="PS00759">
    <property type="entry name" value="ARGE_DAPE_CPG2_2"/>
    <property type="match status" value="1"/>
</dbReference>
<dbReference type="NCBIfam" id="NF003474">
    <property type="entry name" value="PRK05111.1"/>
    <property type="match status" value="1"/>
</dbReference>
<dbReference type="Gene3D" id="3.30.70.360">
    <property type="match status" value="1"/>
</dbReference>
<evidence type="ECO:0000256" key="8">
    <source>
        <dbReference type="ARBA" id="ARBA00022833"/>
    </source>
</evidence>
<dbReference type="EMBL" id="BAAAFD010000009">
    <property type="protein sequence ID" value="GAA0858774.1"/>
    <property type="molecule type" value="Genomic_DNA"/>
</dbReference>
<organism evidence="11 12">
    <name type="scientific">Aliiglaciecola litoralis</name>
    <dbReference type="NCBI Taxonomy" id="582857"/>
    <lineage>
        <taxon>Bacteria</taxon>
        <taxon>Pseudomonadati</taxon>
        <taxon>Pseudomonadota</taxon>
        <taxon>Gammaproteobacteria</taxon>
        <taxon>Alteromonadales</taxon>
        <taxon>Alteromonadaceae</taxon>
        <taxon>Aliiglaciecola</taxon>
    </lineage>
</organism>
<dbReference type="SUPFAM" id="SSF55031">
    <property type="entry name" value="Bacterial exopeptidase dimerisation domain"/>
    <property type="match status" value="1"/>
</dbReference>
<dbReference type="RefSeq" id="WP_343861345.1">
    <property type="nucleotide sequence ID" value="NZ_BAAAFD010000009.1"/>
</dbReference>
<dbReference type="InterPro" id="IPR011650">
    <property type="entry name" value="Peptidase_M20_dimer"/>
</dbReference>
<evidence type="ECO:0000256" key="9">
    <source>
        <dbReference type="ARBA" id="ARBA00023285"/>
    </source>
</evidence>
<sequence>MRNYAFLEAYEKIISIPTISALDESMDMSNEPLIGWLGNAFADLGFSISIHKVPHARNKYNLLAQIGSGEGGLLLAGHSDTVPFDEGRWQSDPFTLKQKDHRLYGLGTCDMKGFFAFVLEAIKTVPLAKLHKPLYILATADEETSMAGARFFAQQQLIKPDMAIIGEPTELRPIGKHKGHMGQSLQITGKAGHSSDPDKGVNAIEIMYAAIERLLALRDHLAKQYRDDSFSVPQATLNLGHIHGGDGENRICGHCKLNFDVRCVPGLTDDDAIKLIDEALAPLKLQYPQRIDVQLMYPTSPAFSCQNQHAIIELAESLTGFAVQNANYATEAPFINQLGCDTLVLGPGSINQAHQPDEFISLDYVEPTVTLLRNMIKHVCFETAK</sequence>
<comment type="similarity">
    <text evidence="2">Belongs to the peptidase M20A family. ArgE subfamily.</text>
</comment>
<dbReference type="Proteomes" id="UP001500359">
    <property type="component" value="Unassembled WGS sequence"/>
</dbReference>
<name>A0ABP3WZQ8_9ALTE</name>
<evidence type="ECO:0000256" key="1">
    <source>
        <dbReference type="ARBA" id="ARBA00001947"/>
    </source>
</evidence>
<keyword evidence="8" id="KW-0862">Zinc</keyword>
<evidence type="ECO:0000256" key="6">
    <source>
        <dbReference type="ARBA" id="ARBA00022723"/>
    </source>
</evidence>
<protein>
    <submittedName>
        <fullName evidence="11">Acetylornithine deacetylase</fullName>
    </submittedName>
</protein>
<dbReference type="Gene3D" id="3.40.630.10">
    <property type="entry name" value="Zn peptidases"/>
    <property type="match status" value="1"/>
</dbReference>
<keyword evidence="9" id="KW-0170">Cobalt</keyword>
<keyword evidence="12" id="KW-1185">Reference proteome</keyword>
<dbReference type="InterPro" id="IPR002933">
    <property type="entry name" value="Peptidase_M20"/>
</dbReference>
<keyword evidence="7" id="KW-0378">Hydrolase</keyword>
<dbReference type="Pfam" id="PF07687">
    <property type="entry name" value="M20_dimer"/>
    <property type="match status" value="1"/>
</dbReference>
<dbReference type="PANTHER" id="PTHR43808:SF1">
    <property type="entry name" value="ACETYLORNITHINE DEACETYLASE"/>
    <property type="match status" value="1"/>
</dbReference>
<evidence type="ECO:0000256" key="4">
    <source>
        <dbReference type="ARBA" id="ARBA00022571"/>
    </source>
</evidence>
<comment type="cofactor">
    <cofactor evidence="1">
        <name>Zn(2+)</name>
        <dbReference type="ChEBI" id="CHEBI:29105"/>
    </cofactor>
</comment>
<dbReference type="PANTHER" id="PTHR43808">
    <property type="entry name" value="ACETYLORNITHINE DEACETYLASE"/>
    <property type="match status" value="1"/>
</dbReference>
<dbReference type="InterPro" id="IPR036264">
    <property type="entry name" value="Bact_exopeptidase_dim_dom"/>
</dbReference>
<evidence type="ECO:0000256" key="2">
    <source>
        <dbReference type="ARBA" id="ARBA00005691"/>
    </source>
</evidence>
<dbReference type="InterPro" id="IPR050072">
    <property type="entry name" value="Peptidase_M20A"/>
</dbReference>
<evidence type="ECO:0000256" key="3">
    <source>
        <dbReference type="ARBA" id="ARBA00022490"/>
    </source>
</evidence>
<gene>
    <name evidence="11" type="primary">argE</name>
    <name evidence="11" type="ORF">GCM10009114_29680</name>
</gene>
<proteinExistence type="inferred from homology"/>
<dbReference type="NCBIfam" id="TIGR01892">
    <property type="entry name" value="AcOrn-deacetyl"/>
    <property type="match status" value="1"/>
</dbReference>
<evidence type="ECO:0000313" key="11">
    <source>
        <dbReference type="EMBL" id="GAA0858774.1"/>
    </source>
</evidence>